<evidence type="ECO:0008006" key="3">
    <source>
        <dbReference type="Google" id="ProtNLM"/>
    </source>
</evidence>
<organism evidence="1 2">
    <name type="scientific">Cellvibrio fibrivorans</name>
    <dbReference type="NCBI Taxonomy" id="126350"/>
    <lineage>
        <taxon>Bacteria</taxon>
        <taxon>Pseudomonadati</taxon>
        <taxon>Pseudomonadota</taxon>
        <taxon>Gammaproteobacteria</taxon>
        <taxon>Cellvibrionales</taxon>
        <taxon>Cellvibrionaceae</taxon>
        <taxon>Cellvibrio</taxon>
    </lineage>
</organism>
<dbReference type="RefSeq" id="WP_310073643.1">
    <property type="nucleotide sequence ID" value="NZ_JAVDVX010000005.1"/>
</dbReference>
<accession>A0ABU1V0E0</accession>
<evidence type="ECO:0000313" key="1">
    <source>
        <dbReference type="EMBL" id="MDR7090926.1"/>
    </source>
</evidence>
<reference evidence="1 2" key="1">
    <citation type="submission" date="2023-07" db="EMBL/GenBank/DDBJ databases">
        <title>Sorghum-associated microbial communities from plants grown in Nebraska, USA.</title>
        <authorList>
            <person name="Schachtman D."/>
        </authorList>
    </citation>
    <scope>NUCLEOTIDE SEQUENCE [LARGE SCALE GENOMIC DNA]</scope>
    <source>
        <strain evidence="1 2">BE190</strain>
    </source>
</reference>
<name>A0ABU1V0E0_9GAMM</name>
<sequence length="109" mass="12276">MYIKRNEAGELIAISKIAGSDFVEAVADDAQELLAFIQQEKTAEQLALEQTDQTMARVLEDVVNLLVEQGVIRFTDLPDAAQHKLLNRRELRGKRQGIYLLDDGDNLHL</sequence>
<proteinExistence type="predicted"/>
<dbReference type="EMBL" id="JAVDVX010000005">
    <property type="protein sequence ID" value="MDR7090926.1"/>
    <property type="molecule type" value="Genomic_DNA"/>
</dbReference>
<comment type="caution">
    <text evidence="1">The sequence shown here is derived from an EMBL/GenBank/DDBJ whole genome shotgun (WGS) entry which is preliminary data.</text>
</comment>
<protein>
    <recommendedName>
        <fullName evidence="3">Tryptophan synthase subunit beta like protein</fullName>
    </recommendedName>
</protein>
<gene>
    <name evidence="1" type="ORF">J2X05_002952</name>
</gene>
<keyword evidence="2" id="KW-1185">Reference proteome</keyword>
<evidence type="ECO:0000313" key="2">
    <source>
        <dbReference type="Proteomes" id="UP001253595"/>
    </source>
</evidence>
<dbReference type="Proteomes" id="UP001253595">
    <property type="component" value="Unassembled WGS sequence"/>
</dbReference>